<proteinExistence type="predicted"/>
<feature type="signal peptide" evidence="1">
    <location>
        <begin position="1"/>
        <end position="20"/>
    </location>
</feature>
<dbReference type="Proteomes" id="UP000821837">
    <property type="component" value="Chromosome 3"/>
</dbReference>
<sequence length="380" mass="41823">MLPVVHALLSVFTINNVAHAEDLPAQRSSSMNGLCEVTDLEFDVGSHSLNAHGAVASTNTCAKLKPAWGIEDGTPEAKMDSLLCDQVFEIGYFLKFQAHQPPGMFLRDVVIPLFTALSRNASSEAADDQGVVLPAIERVDSGVIDWDTNFFLESSRIKNQLIQAIARGCNVLPLDKRLSAVNKTLCFRKAYFGVPELVDQEAANALLAFVERVKETLAVHTPRPDPKHQPRIGLALPLLHLTTNHVLPDYRRTIAKKISSFAKAVEIDYSRLSLKEQVMQTQDLDVVLVAGSDMISLSSALYLPPWGVVVRFNKETSGKKKEDPFEHLLESRGVLLTTTASMEAGRSLNDVPVFGDNTISDIEHILRKAVAIVQHNLQKL</sequence>
<reference evidence="2" key="2">
    <citation type="submission" date="2021-09" db="EMBL/GenBank/DDBJ databases">
        <authorList>
            <person name="Jia N."/>
            <person name="Wang J."/>
            <person name="Shi W."/>
            <person name="Du L."/>
            <person name="Sun Y."/>
            <person name="Zhan W."/>
            <person name="Jiang J."/>
            <person name="Wang Q."/>
            <person name="Zhang B."/>
            <person name="Ji P."/>
            <person name="Sakyi L.B."/>
            <person name="Cui X."/>
            <person name="Yuan T."/>
            <person name="Jiang B."/>
            <person name="Yang W."/>
            <person name="Lam T.T.-Y."/>
            <person name="Chang Q."/>
            <person name="Ding S."/>
            <person name="Wang X."/>
            <person name="Zhu J."/>
            <person name="Ruan X."/>
            <person name="Zhao L."/>
            <person name="Wei J."/>
            <person name="Que T."/>
            <person name="Du C."/>
            <person name="Cheng J."/>
            <person name="Dai P."/>
            <person name="Han X."/>
            <person name="Huang E."/>
            <person name="Gao Y."/>
            <person name="Liu J."/>
            <person name="Shao H."/>
            <person name="Ye R."/>
            <person name="Li L."/>
            <person name="Wei W."/>
            <person name="Wang X."/>
            <person name="Wang C."/>
            <person name="Huo Q."/>
            <person name="Li W."/>
            <person name="Guo W."/>
            <person name="Chen H."/>
            <person name="Chen S."/>
            <person name="Zhou L."/>
            <person name="Zhou L."/>
            <person name="Ni X."/>
            <person name="Tian J."/>
            <person name="Zhou Y."/>
            <person name="Sheng Y."/>
            <person name="Liu T."/>
            <person name="Pan Y."/>
            <person name="Xia L."/>
            <person name="Li J."/>
            <person name="Zhao F."/>
            <person name="Cao W."/>
        </authorList>
    </citation>
    <scope>NUCLEOTIDE SEQUENCE</scope>
    <source>
        <strain evidence="2">Rsan-2018</strain>
        <tissue evidence="2">Larvae</tissue>
    </source>
</reference>
<feature type="chain" id="PRO_5038811141" evidence="1">
    <location>
        <begin position="21"/>
        <end position="380"/>
    </location>
</feature>
<gene>
    <name evidence="2" type="ORF">HPB52_014218</name>
</gene>
<dbReference type="VEuPathDB" id="VectorBase:RSAN_048391"/>
<evidence type="ECO:0000256" key="1">
    <source>
        <dbReference type="SAM" id="SignalP"/>
    </source>
</evidence>
<evidence type="ECO:0000313" key="3">
    <source>
        <dbReference type="Proteomes" id="UP000821837"/>
    </source>
</evidence>
<keyword evidence="1" id="KW-0732">Signal</keyword>
<dbReference type="EMBL" id="JABSTV010001249">
    <property type="protein sequence ID" value="KAH7962075.1"/>
    <property type="molecule type" value="Genomic_DNA"/>
</dbReference>
<keyword evidence="3" id="KW-1185">Reference proteome</keyword>
<protein>
    <submittedName>
        <fullName evidence="2">Uncharacterized protein</fullName>
    </submittedName>
</protein>
<evidence type="ECO:0000313" key="2">
    <source>
        <dbReference type="EMBL" id="KAH7962075.1"/>
    </source>
</evidence>
<reference evidence="2" key="1">
    <citation type="journal article" date="2020" name="Cell">
        <title>Large-Scale Comparative Analyses of Tick Genomes Elucidate Their Genetic Diversity and Vector Capacities.</title>
        <authorList>
            <consortium name="Tick Genome and Microbiome Consortium (TIGMIC)"/>
            <person name="Jia N."/>
            <person name="Wang J."/>
            <person name="Shi W."/>
            <person name="Du L."/>
            <person name="Sun Y."/>
            <person name="Zhan W."/>
            <person name="Jiang J.F."/>
            <person name="Wang Q."/>
            <person name="Zhang B."/>
            <person name="Ji P."/>
            <person name="Bell-Sakyi L."/>
            <person name="Cui X.M."/>
            <person name="Yuan T.T."/>
            <person name="Jiang B.G."/>
            <person name="Yang W.F."/>
            <person name="Lam T.T."/>
            <person name="Chang Q.C."/>
            <person name="Ding S.J."/>
            <person name="Wang X.J."/>
            <person name="Zhu J.G."/>
            <person name="Ruan X.D."/>
            <person name="Zhao L."/>
            <person name="Wei J.T."/>
            <person name="Ye R.Z."/>
            <person name="Que T.C."/>
            <person name="Du C.H."/>
            <person name="Zhou Y.H."/>
            <person name="Cheng J.X."/>
            <person name="Dai P.F."/>
            <person name="Guo W.B."/>
            <person name="Han X.H."/>
            <person name="Huang E.J."/>
            <person name="Li L.F."/>
            <person name="Wei W."/>
            <person name="Gao Y.C."/>
            <person name="Liu J.Z."/>
            <person name="Shao H.Z."/>
            <person name="Wang X."/>
            <person name="Wang C.C."/>
            <person name="Yang T.C."/>
            <person name="Huo Q.B."/>
            <person name="Li W."/>
            <person name="Chen H.Y."/>
            <person name="Chen S.E."/>
            <person name="Zhou L.G."/>
            <person name="Ni X.B."/>
            <person name="Tian J.H."/>
            <person name="Sheng Y."/>
            <person name="Liu T."/>
            <person name="Pan Y.S."/>
            <person name="Xia L.Y."/>
            <person name="Li J."/>
            <person name="Zhao F."/>
            <person name="Cao W.C."/>
        </authorList>
    </citation>
    <scope>NUCLEOTIDE SEQUENCE</scope>
    <source>
        <strain evidence="2">Rsan-2018</strain>
    </source>
</reference>
<accession>A0A9D4Q053</accession>
<comment type="caution">
    <text evidence="2">The sequence shown here is derived from an EMBL/GenBank/DDBJ whole genome shotgun (WGS) entry which is preliminary data.</text>
</comment>
<dbReference type="AlphaFoldDB" id="A0A9D4Q053"/>
<organism evidence="2 3">
    <name type="scientific">Rhipicephalus sanguineus</name>
    <name type="common">Brown dog tick</name>
    <name type="synonym">Ixodes sanguineus</name>
    <dbReference type="NCBI Taxonomy" id="34632"/>
    <lineage>
        <taxon>Eukaryota</taxon>
        <taxon>Metazoa</taxon>
        <taxon>Ecdysozoa</taxon>
        <taxon>Arthropoda</taxon>
        <taxon>Chelicerata</taxon>
        <taxon>Arachnida</taxon>
        <taxon>Acari</taxon>
        <taxon>Parasitiformes</taxon>
        <taxon>Ixodida</taxon>
        <taxon>Ixodoidea</taxon>
        <taxon>Ixodidae</taxon>
        <taxon>Rhipicephalinae</taxon>
        <taxon>Rhipicephalus</taxon>
        <taxon>Rhipicephalus</taxon>
    </lineage>
</organism>
<name>A0A9D4Q053_RHISA</name>